<organism evidence="1 2">
    <name type="scientific">Gordonia prachuapensis</name>
    <dbReference type="NCBI Taxonomy" id="3115651"/>
    <lineage>
        <taxon>Bacteria</taxon>
        <taxon>Bacillati</taxon>
        <taxon>Actinomycetota</taxon>
        <taxon>Actinomycetes</taxon>
        <taxon>Mycobacteriales</taxon>
        <taxon>Gordoniaceae</taxon>
        <taxon>Gordonia</taxon>
    </lineage>
</organism>
<proteinExistence type="predicted"/>
<dbReference type="RefSeq" id="WP_330505897.1">
    <property type="nucleotide sequence ID" value="NZ_JAZDUE010000013.1"/>
</dbReference>
<evidence type="ECO:0000313" key="2">
    <source>
        <dbReference type="Proteomes" id="UP001335729"/>
    </source>
</evidence>
<dbReference type="NCBIfam" id="NF033179">
    <property type="entry name" value="TnsA_like_Actin"/>
    <property type="match status" value="1"/>
</dbReference>
<dbReference type="EMBL" id="JAZDUE010000013">
    <property type="protein sequence ID" value="MEE4024530.1"/>
    <property type="molecule type" value="Genomic_DNA"/>
</dbReference>
<gene>
    <name evidence="1" type="ORF">V1Y59_15705</name>
</gene>
<dbReference type="InterPro" id="IPR048000">
    <property type="entry name" value="TnsA-like"/>
</dbReference>
<name>A0ABU7MW30_9ACTN</name>
<reference evidence="1 2" key="1">
    <citation type="submission" date="2024-01" db="EMBL/GenBank/DDBJ databases">
        <title>Draft genome sequence of Gordonia sp. PKS22-38.</title>
        <authorList>
            <person name="Suphannarot A."/>
            <person name="Mingma R."/>
        </authorList>
    </citation>
    <scope>NUCLEOTIDE SEQUENCE [LARGE SCALE GENOMIC DNA]</scope>
    <source>
        <strain evidence="1 2">PKS22-38</strain>
    </source>
</reference>
<keyword evidence="2" id="KW-1185">Reference proteome</keyword>
<evidence type="ECO:0000313" key="1">
    <source>
        <dbReference type="EMBL" id="MEE4024530.1"/>
    </source>
</evidence>
<protein>
    <submittedName>
        <fullName evidence="1">TnsA-like heteromeric transposase endonuclease subunit</fullName>
    </submittedName>
</protein>
<comment type="caution">
    <text evidence="1">The sequence shown here is derived from an EMBL/GenBank/DDBJ whole genome shotgun (WGS) entry which is preliminary data.</text>
</comment>
<dbReference type="Proteomes" id="UP001335729">
    <property type="component" value="Unassembled WGS sequence"/>
</dbReference>
<sequence>MGTETVHDTESLAGAPVRQGTVSWISAGGSLRSEIASAALLHAKMEKALPFRSGVQYQNRRNRHSRQYVSPQRSHVWCESAVEADALLVLEFEGDAQQIASQPMKLVFADGTDHVPDFLALLRSGDQVVYDVKPSGRMTDEAREQFRKTAELCASIGWKHQVLNEPAPALLQNLQFLRPARHGHYHPSPSEFERIREVFNDGVPFGDGTIMADLQHPYRAAAHVRHLLWHRYLDADLSVPVSPESVLRTTRNEEPCNCGA</sequence>
<accession>A0ABU7MW30</accession>